<gene>
    <name evidence="1" type="ORF">T285_03150</name>
</gene>
<evidence type="ECO:0000313" key="2">
    <source>
        <dbReference type="Proteomes" id="UP000018522"/>
    </source>
</evidence>
<protein>
    <submittedName>
        <fullName evidence="1">Uncharacterized protein</fullName>
    </submittedName>
</protein>
<dbReference type="Proteomes" id="UP000018522">
    <property type="component" value="Chromosome"/>
</dbReference>
<organism evidence="1 2">
    <name type="scientific">Lactobacillus johnsonii N6.2</name>
    <dbReference type="NCBI Taxonomy" id="1408186"/>
    <lineage>
        <taxon>Bacteria</taxon>
        <taxon>Bacillati</taxon>
        <taxon>Bacillota</taxon>
        <taxon>Bacilli</taxon>
        <taxon>Lactobacillales</taxon>
        <taxon>Lactobacillaceae</taxon>
        <taxon>Lactobacillus</taxon>
    </lineage>
</organism>
<evidence type="ECO:0000313" key="1">
    <source>
        <dbReference type="EMBL" id="AHA98144.1"/>
    </source>
</evidence>
<dbReference type="EMBL" id="CP006811">
    <property type="protein sequence ID" value="AHA98144.1"/>
    <property type="molecule type" value="Genomic_DNA"/>
</dbReference>
<accession>A0A7D9N8S5</accession>
<dbReference type="KEGG" id="ljn:T285_03150"/>
<proteinExistence type="predicted"/>
<name>A0A7D9N8S5_LACJH</name>
<sequence length="32" mass="3662">MSIKDVLETVREKEHEIKDNLIANSGQSWSGF</sequence>
<dbReference type="AlphaFoldDB" id="A0A7D9N8S5"/>
<reference evidence="1 2" key="1">
    <citation type="journal article" date="2014" name="Genome Announc.">
        <title>Complete Genome Sequences of Lactobacillus johnsonii Strain N6.2 and Lactobacillus reuteri Strain TD1.</title>
        <authorList>
            <person name="Leonard M.T."/>
            <person name="Valladares R.B."/>
            <person name="Ardissone A."/>
            <person name="Gonzalez C.F."/>
            <person name="Lorca G.L."/>
            <person name="Triplett E.W."/>
        </authorList>
    </citation>
    <scope>NUCLEOTIDE SEQUENCE [LARGE SCALE GENOMIC DNA]</scope>
    <source>
        <strain evidence="1 2">N6.2</strain>
    </source>
</reference>